<dbReference type="RefSeq" id="WP_058481152.1">
    <property type="nucleotide sequence ID" value="NZ_CAAAIQ010000002.1"/>
</dbReference>
<dbReference type="GO" id="GO:0006154">
    <property type="term" value="P:adenosine catabolic process"/>
    <property type="evidence" value="ECO:0007669"/>
    <property type="project" value="TreeGrafter"/>
</dbReference>
<sequence>MNKIRLVLSILGLFFSFSLSASIESHFNSIKSDTNSLYAFFKSMPKGGELHYHLAGGAYPEEMLQVAASGNYCLDENTFVISKDQAECKGVTVKELFNKPDLYAKVVRDWSMKDFIPGIESGHDHFFQGFIKYLPIVFDYRPELLAVIIKRAADQQELYLEVMSIPDNASSLSFGELLNSNDSYANKRKQLLSNQAFQNNIKQTVLESERILSKSREELGCTKNPTTNPCKLKTKLIYYVLREQPLNNVFAQALNAFEAVTQSKGSLVGVNLVQPEDGIISLRDYHQQMLIFQFLHQHYPTVPISLHAGELSPQSVVPQHLNFHIREAIKTGHAQRIGHGVDINYENQAEDTLNYMKKNRLPVEINLISNKKILNIYGKKHPLNYYLQHNVPVVLSSDDEGVLRTNLTQQYVEAVIEHQLTYAQIKQINRNALTYAFLPGKSIWSDSSTGTLVPECKELYSGTCKQYIANSEKASLQWDLEQKLIRFESQYSNE</sequence>
<evidence type="ECO:0000313" key="10">
    <source>
        <dbReference type="Proteomes" id="UP000054729"/>
    </source>
</evidence>
<feature type="domain" description="Adenosine deaminase" evidence="8">
    <location>
        <begin position="220"/>
        <end position="441"/>
    </location>
</feature>
<gene>
    <name evidence="9" type="primary">add_2</name>
    <name evidence="9" type="ORF">Lwal_2522</name>
</gene>
<dbReference type="Proteomes" id="UP000054729">
    <property type="component" value="Unassembled WGS sequence"/>
</dbReference>
<dbReference type="PATRIC" id="fig|66969.6.peg.2730"/>
<comment type="caution">
    <text evidence="9">The sequence shown here is derived from an EMBL/GenBank/DDBJ whole genome shotgun (WGS) entry which is preliminary data.</text>
</comment>
<protein>
    <recommendedName>
        <fullName evidence="3">adenosine deaminase</fullName>
        <ecNumber evidence="3">3.5.4.4</ecNumber>
    </recommendedName>
</protein>
<evidence type="ECO:0000256" key="6">
    <source>
        <dbReference type="ARBA" id="ARBA00022833"/>
    </source>
</evidence>
<feature type="signal peptide" evidence="7">
    <location>
        <begin position="1"/>
        <end position="21"/>
    </location>
</feature>
<evidence type="ECO:0000256" key="5">
    <source>
        <dbReference type="ARBA" id="ARBA00022801"/>
    </source>
</evidence>
<dbReference type="EC" id="3.5.4.4" evidence="3"/>
<keyword evidence="5" id="KW-0378">Hydrolase</keyword>
<dbReference type="InterPro" id="IPR001365">
    <property type="entry name" value="A_deaminase_dom"/>
</dbReference>
<evidence type="ECO:0000313" key="9">
    <source>
        <dbReference type="EMBL" id="KTD75584.1"/>
    </source>
</evidence>
<dbReference type="EMBL" id="LNZB01000056">
    <property type="protein sequence ID" value="KTD75584.1"/>
    <property type="molecule type" value="Genomic_DNA"/>
</dbReference>
<feature type="chain" id="PRO_5006919334" description="adenosine deaminase" evidence="7">
    <location>
        <begin position="22"/>
        <end position="494"/>
    </location>
</feature>
<organism evidence="9 10">
    <name type="scientific">Legionella waltersii</name>
    <dbReference type="NCBI Taxonomy" id="66969"/>
    <lineage>
        <taxon>Bacteria</taxon>
        <taxon>Pseudomonadati</taxon>
        <taxon>Pseudomonadota</taxon>
        <taxon>Gammaproteobacteria</taxon>
        <taxon>Legionellales</taxon>
        <taxon>Legionellaceae</taxon>
        <taxon>Legionella</taxon>
    </lineage>
</organism>
<evidence type="ECO:0000256" key="3">
    <source>
        <dbReference type="ARBA" id="ARBA00012784"/>
    </source>
</evidence>
<reference evidence="9 10" key="1">
    <citation type="submission" date="2015-11" db="EMBL/GenBank/DDBJ databases">
        <title>Genomic analysis of 38 Legionella species identifies large and diverse effector repertoires.</title>
        <authorList>
            <person name="Burstein D."/>
            <person name="Amaro F."/>
            <person name="Zusman T."/>
            <person name="Lifshitz Z."/>
            <person name="Cohen O."/>
            <person name="Gilbert J.A."/>
            <person name="Pupko T."/>
            <person name="Shuman H.A."/>
            <person name="Segal G."/>
        </authorList>
    </citation>
    <scope>NUCLEOTIDE SEQUENCE [LARGE SCALE GENOMIC DNA]</scope>
    <source>
        <strain evidence="9 10">ATCC 51914</strain>
    </source>
</reference>
<comment type="similarity">
    <text evidence="2">Belongs to the metallo-dependent hydrolases superfamily. Adenosine and AMP deaminases family.</text>
</comment>
<dbReference type="OrthoDB" id="105475at2"/>
<dbReference type="GO" id="GO:0046872">
    <property type="term" value="F:metal ion binding"/>
    <property type="evidence" value="ECO:0007669"/>
    <property type="project" value="UniProtKB-KW"/>
</dbReference>
<evidence type="ECO:0000256" key="4">
    <source>
        <dbReference type="ARBA" id="ARBA00022723"/>
    </source>
</evidence>
<dbReference type="STRING" id="66969.Lwal_2522"/>
<dbReference type="GO" id="GO:0004000">
    <property type="term" value="F:adenosine deaminase activity"/>
    <property type="evidence" value="ECO:0007669"/>
    <property type="project" value="UniProtKB-ARBA"/>
</dbReference>
<dbReference type="GO" id="GO:0043103">
    <property type="term" value="P:hypoxanthine salvage"/>
    <property type="evidence" value="ECO:0007669"/>
    <property type="project" value="TreeGrafter"/>
</dbReference>
<evidence type="ECO:0000256" key="1">
    <source>
        <dbReference type="ARBA" id="ARBA00001947"/>
    </source>
</evidence>
<dbReference type="PANTHER" id="PTHR11409">
    <property type="entry name" value="ADENOSINE DEAMINASE"/>
    <property type="match status" value="1"/>
</dbReference>
<dbReference type="InterPro" id="IPR032466">
    <property type="entry name" value="Metal_Hydrolase"/>
</dbReference>
<dbReference type="PANTHER" id="PTHR11409:SF43">
    <property type="entry name" value="ADENOSINE DEAMINASE"/>
    <property type="match status" value="1"/>
</dbReference>
<proteinExistence type="inferred from homology"/>
<dbReference type="Gene3D" id="3.20.20.140">
    <property type="entry name" value="Metal-dependent hydrolases"/>
    <property type="match status" value="1"/>
</dbReference>
<keyword evidence="4" id="KW-0479">Metal-binding</keyword>
<dbReference type="InterPro" id="IPR006330">
    <property type="entry name" value="Ado/ade_deaminase"/>
</dbReference>
<dbReference type="AlphaFoldDB" id="A0A0W1A333"/>
<keyword evidence="7" id="KW-0732">Signal</keyword>
<dbReference type="GO" id="GO:0046103">
    <property type="term" value="P:inosine biosynthetic process"/>
    <property type="evidence" value="ECO:0007669"/>
    <property type="project" value="TreeGrafter"/>
</dbReference>
<keyword evidence="10" id="KW-1185">Reference proteome</keyword>
<dbReference type="GO" id="GO:0005829">
    <property type="term" value="C:cytosol"/>
    <property type="evidence" value="ECO:0007669"/>
    <property type="project" value="TreeGrafter"/>
</dbReference>
<keyword evidence="6" id="KW-0862">Zinc</keyword>
<comment type="cofactor">
    <cofactor evidence="1">
        <name>Zn(2+)</name>
        <dbReference type="ChEBI" id="CHEBI:29105"/>
    </cofactor>
</comment>
<dbReference type="SUPFAM" id="SSF51556">
    <property type="entry name" value="Metallo-dependent hydrolases"/>
    <property type="match status" value="1"/>
</dbReference>
<evidence type="ECO:0000256" key="7">
    <source>
        <dbReference type="SAM" id="SignalP"/>
    </source>
</evidence>
<evidence type="ECO:0000259" key="8">
    <source>
        <dbReference type="Pfam" id="PF00962"/>
    </source>
</evidence>
<accession>A0A0W1A333</accession>
<name>A0A0W1A333_9GAMM</name>
<evidence type="ECO:0000256" key="2">
    <source>
        <dbReference type="ARBA" id="ARBA00006676"/>
    </source>
</evidence>
<dbReference type="Pfam" id="PF00962">
    <property type="entry name" value="A_deaminase"/>
    <property type="match status" value="1"/>
</dbReference>